<dbReference type="GO" id="GO:0022857">
    <property type="term" value="F:transmembrane transporter activity"/>
    <property type="evidence" value="ECO:0007669"/>
    <property type="project" value="InterPro"/>
</dbReference>
<keyword evidence="10" id="KW-1185">Reference proteome</keyword>
<feature type="transmembrane region" description="Helical" evidence="7">
    <location>
        <begin position="283"/>
        <end position="299"/>
    </location>
</feature>
<keyword evidence="3" id="KW-1003">Cell membrane</keyword>
<feature type="transmembrane region" description="Helical" evidence="7">
    <location>
        <begin position="134"/>
        <end position="157"/>
    </location>
</feature>
<comment type="subcellular location">
    <subcellularLocation>
        <location evidence="1">Cell membrane</location>
        <topology evidence="1">Multi-pass membrane protein</topology>
    </subcellularLocation>
</comment>
<reference evidence="9 10" key="1">
    <citation type="submission" date="2020-02" db="EMBL/GenBank/DDBJ databases">
        <title>Draft genome sequence of Lactococcus sp. Hs20B0-1.</title>
        <authorList>
            <person name="Noda S."/>
            <person name="Yuki M."/>
            <person name="Ohkuma M."/>
        </authorList>
    </citation>
    <scope>NUCLEOTIDE SEQUENCE [LARGE SCALE GENOMIC DNA]</scope>
    <source>
        <strain evidence="9 10">Hs20B0-1</strain>
    </source>
</reference>
<gene>
    <name evidence="9" type="ORF">Hs20B_05330</name>
</gene>
<evidence type="ECO:0000256" key="6">
    <source>
        <dbReference type="ARBA" id="ARBA00023136"/>
    </source>
</evidence>
<proteinExistence type="predicted"/>
<evidence type="ECO:0000256" key="5">
    <source>
        <dbReference type="ARBA" id="ARBA00022989"/>
    </source>
</evidence>
<name>A0A6A0B5Z6_9LACT</name>
<comment type="caution">
    <text evidence="9">The sequence shown here is derived from an EMBL/GenBank/DDBJ whole genome shotgun (WGS) entry which is preliminary data.</text>
</comment>
<feature type="transmembrane region" description="Helical" evidence="7">
    <location>
        <begin position="38"/>
        <end position="59"/>
    </location>
</feature>
<dbReference type="InterPro" id="IPR020846">
    <property type="entry name" value="MFS_dom"/>
</dbReference>
<evidence type="ECO:0000259" key="8">
    <source>
        <dbReference type="PROSITE" id="PS50850"/>
    </source>
</evidence>
<evidence type="ECO:0000256" key="3">
    <source>
        <dbReference type="ARBA" id="ARBA00022475"/>
    </source>
</evidence>
<dbReference type="InterPro" id="IPR010290">
    <property type="entry name" value="TM_effector"/>
</dbReference>
<feature type="domain" description="Major facilitator superfamily (MFS) profile" evidence="8">
    <location>
        <begin position="1"/>
        <end position="394"/>
    </location>
</feature>
<dbReference type="Proteomes" id="UP000475928">
    <property type="component" value="Unassembled WGS sequence"/>
</dbReference>
<dbReference type="GO" id="GO:0005886">
    <property type="term" value="C:plasma membrane"/>
    <property type="evidence" value="ECO:0007669"/>
    <property type="project" value="UniProtKB-SubCell"/>
</dbReference>
<keyword evidence="6 7" id="KW-0472">Membrane</keyword>
<evidence type="ECO:0000256" key="1">
    <source>
        <dbReference type="ARBA" id="ARBA00004651"/>
    </source>
</evidence>
<keyword evidence="5 7" id="KW-1133">Transmembrane helix</keyword>
<feature type="transmembrane region" description="Helical" evidence="7">
    <location>
        <begin position="98"/>
        <end position="122"/>
    </location>
</feature>
<keyword evidence="4 7" id="KW-0812">Transmembrane</keyword>
<keyword evidence="2" id="KW-0813">Transport</keyword>
<sequence>MKKNLLAKYLSLRVATTAANQMLTVAVGYQVYQLTGSKFLLGVIGLIQFLPKIIFIFNAGTISDRYDRRRIITVTQTAILLISLVLGFGSYLQLLHPYILLIAVFIYGTAFAIEGPAIVSLLPNLVERTEFPRVNAISSSFNQAASIIGPALAGLLYILGADFVYWSIVVFNVIAIVATFAIKSTDVRHSEAKRQIHTSNVKATLEGFRYIWQNKGILGALSLDMFAVLFGGVTALLPVFATDILHVGSTGFGILRAAPSIGAVLMAVYLAKNPLRRKAGKKMFAAVAIFGIITILFGLSREFYLSLGLLILLGAADQISMIVRSTFVQLKTPDEIRGRVSSVNLIFIGASNQLGEFESGTTAAFMGLIPATIFGGIMTLVVASLWFVKFDELRELDEI</sequence>
<feature type="transmembrane region" description="Helical" evidence="7">
    <location>
        <begin position="217"/>
        <end position="241"/>
    </location>
</feature>
<evidence type="ECO:0000313" key="9">
    <source>
        <dbReference type="EMBL" id="GFH40135.1"/>
    </source>
</evidence>
<accession>A0A6A0B5Z6</accession>
<dbReference type="RefSeq" id="WP_228407444.1">
    <property type="nucleotide sequence ID" value="NZ_BLLH01000002.1"/>
</dbReference>
<evidence type="ECO:0000256" key="4">
    <source>
        <dbReference type="ARBA" id="ARBA00022692"/>
    </source>
</evidence>
<dbReference type="PANTHER" id="PTHR23513">
    <property type="entry name" value="INTEGRAL MEMBRANE EFFLUX PROTEIN-RELATED"/>
    <property type="match status" value="1"/>
</dbReference>
<organism evidence="9 10">
    <name type="scientific">Pseudolactococcus insecticola</name>
    <dbReference type="NCBI Taxonomy" id="2709158"/>
    <lineage>
        <taxon>Bacteria</taxon>
        <taxon>Bacillati</taxon>
        <taxon>Bacillota</taxon>
        <taxon>Bacilli</taxon>
        <taxon>Lactobacillales</taxon>
        <taxon>Streptococcaceae</taxon>
        <taxon>Pseudolactococcus</taxon>
    </lineage>
</organism>
<dbReference type="InterPro" id="IPR036259">
    <property type="entry name" value="MFS_trans_sf"/>
</dbReference>
<dbReference type="Pfam" id="PF05977">
    <property type="entry name" value="MFS_3"/>
    <property type="match status" value="1"/>
</dbReference>
<feature type="transmembrane region" description="Helical" evidence="7">
    <location>
        <begin position="71"/>
        <end position="92"/>
    </location>
</feature>
<dbReference type="PROSITE" id="PS50850">
    <property type="entry name" value="MFS"/>
    <property type="match status" value="1"/>
</dbReference>
<evidence type="ECO:0000313" key="10">
    <source>
        <dbReference type="Proteomes" id="UP000475928"/>
    </source>
</evidence>
<feature type="transmembrane region" description="Helical" evidence="7">
    <location>
        <begin position="163"/>
        <end position="182"/>
    </location>
</feature>
<dbReference type="Gene3D" id="1.20.1250.20">
    <property type="entry name" value="MFS general substrate transporter like domains"/>
    <property type="match status" value="1"/>
</dbReference>
<evidence type="ECO:0000256" key="7">
    <source>
        <dbReference type="SAM" id="Phobius"/>
    </source>
</evidence>
<dbReference type="PANTHER" id="PTHR23513:SF9">
    <property type="entry name" value="ENTEROBACTIN EXPORTER ENTS"/>
    <property type="match status" value="1"/>
</dbReference>
<dbReference type="AlphaFoldDB" id="A0A6A0B5Z6"/>
<dbReference type="SUPFAM" id="SSF103473">
    <property type="entry name" value="MFS general substrate transporter"/>
    <property type="match status" value="1"/>
</dbReference>
<feature type="transmembrane region" description="Helical" evidence="7">
    <location>
        <begin position="363"/>
        <end position="388"/>
    </location>
</feature>
<dbReference type="CDD" id="cd06173">
    <property type="entry name" value="MFS_MefA_like"/>
    <property type="match status" value="1"/>
</dbReference>
<protein>
    <submittedName>
        <fullName evidence="9">MFS transporter</fullName>
    </submittedName>
</protein>
<feature type="transmembrane region" description="Helical" evidence="7">
    <location>
        <begin position="12"/>
        <end position="32"/>
    </location>
</feature>
<dbReference type="EMBL" id="BLLH01000002">
    <property type="protein sequence ID" value="GFH40135.1"/>
    <property type="molecule type" value="Genomic_DNA"/>
</dbReference>
<feature type="transmembrane region" description="Helical" evidence="7">
    <location>
        <begin position="253"/>
        <end position="271"/>
    </location>
</feature>
<evidence type="ECO:0000256" key="2">
    <source>
        <dbReference type="ARBA" id="ARBA00022448"/>
    </source>
</evidence>